<proteinExistence type="predicted"/>
<dbReference type="SUPFAM" id="SSF88713">
    <property type="entry name" value="Glycoside hydrolase/deacetylase"/>
    <property type="match status" value="1"/>
</dbReference>
<dbReference type="PANTHER" id="PTHR30292">
    <property type="entry name" value="UNCHARACTERIZED PROTEIN YBGL-RELATED"/>
    <property type="match status" value="1"/>
</dbReference>
<gene>
    <name evidence="1" type="ORF">NHG85_07925</name>
</gene>
<dbReference type="Gene3D" id="3.20.20.370">
    <property type="entry name" value="Glycoside hydrolase/deacetylase"/>
    <property type="match status" value="1"/>
</dbReference>
<dbReference type="RefSeq" id="WP_253331359.1">
    <property type="nucleotide sequence ID" value="NZ_JAMYXC010000120.1"/>
</dbReference>
<dbReference type="EMBL" id="JAMYXC010000120">
    <property type="protein sequence ID" value="MCP1168453.1"/>
    <property type="molecule type" value="Genomic_DNA"/>
</dbReference>
<keyword evidence="2" id="KW-1185">Reference proteome</keyword>
<dbReference type="AlphaFoldDB" id="A0A9X2FWK0"/>
<dbReference type="PANTHER" id="PTHR30292:SF0">
    <property type="entry name" value="5-OXOPROLINASE SUBUNIT A"/>
    <property type="match status" value="1"/>
</dbReference>
<accession>A0A9X2FWK0</accession>
<evidence type="ECO:0000313" key="2">
    <source>
        <dbReference type="Proteomes" id="UP001139477"/>
    </source>
</evidence>
<dbReference type="InterPro" id="IPR005501">
    <property type="entry name" value="LamB/YcsF/PxpA-like"/>
</dbReference>
<dbReference type="InterPro" id="IPR011330">
    <property type="entry name" value="Glyco_hydro/deAcase_b/a-brl"/>
</dbReference>
<dbReference type="Pfam" id="PF03746">
    <property type="entry name" value="LamB_YcsF"/>
    <property type="match status" value="1"/>
</dbReference>
<comment type="caution">
    <text evidence="1">The sequence shown here is derived from an EMBL/GenBank/DDBJ whole genome shotgun (WGS) entry which is preliminary data.</text>
</comment>
<dbReference type="Proteomes" id="UP001139477">
    <property type="component" value="Unassembled WGS sequence"/>
</dbReference>
<protein>
    <submittedName>
        <fullName evidence="1">5-oxoprolinase subunit PxpA</fullName>
    </submittedName>
</protein>
<reference evidence="1" key="1">
    <citation type="submission" date="2022-06" db="EMBL/GenBank/DDBJ databases">
        <title>Limimaricola sediminis sp. nov., isolated from an intertidal sediment.</title>
        <authorList>
            <person name="Shao X."/>
        </authorList>
    </citation>
    <scope>NUCLEOTIDE SEQUENCE</scope>
    <source>
        <strain evidence="1">ASW11-118</strain>
    </source>
</reference>
<dbReference type="NCBIfam" id="NF003814">
    <property type="entry name" value="PRK05406.1-3"/>
    <property type="match status" value="1"/>
</dbReference>
<sequence>MKINLNADLGESFGAYSIGNDAGLLGVVGAANIACGFHGGDPVVISRAILRARETGASIGAHPGHADLQGFGRRAIALAPEELRMSVIYQVSAVAGMARALGHPITHVKPHGAMNNQACADRAMADTIARAVAETDPGLILLAPALSELAAAGEAAGLTVALEIFADRTYEPDGSLTPRSRRGSVLHGSDEALAHVRRMIKAGGIVTRTGEVLPTPFHSICVHGDGPEALGTASALREALANWGHEPVDLPAALRGA</sequence>
<dbReference type="GO" id="GO:0005975">
    <property type="term" value="P:carbohydrate metabolic process"/>
    <property type="evidence" value="ECO:0007669"/>
    <property type="project" value="InterPro"/>
</dbReference>
<dbReference type="CDD" id="cd10787">
    <property type="entry name" value="LamB_YcsF_like"/>
    <property type="match status" value="1"/>
</dbReference>
<evidence type="ECO:0000313" key="1">
    <source>
        <dbReference type="EMBL" id="MCP1168453.1"/>
    </source>
</evidence>
<dbReference type="NCBIfam" id="NF003816">
    <property type="entry name" value="PRK05406.1-5"/>
    <property type="match status" value="1"/>
</dbReference>
<name>A0A9X2FWK0_9RHOB</name>
<organism evidence="1 2">
    <name type="scientific">Limimaricola litoreus</name>
    <dbReference type="NCBI Taxonomy" id="2955316"/>
    <lineage>
        <taxon>Bacteria</taxon>
        <taxon>Pseudomonadati</taxon>
        <taxon>Pseudomonadota</taxon>
        <taxon>Alphaproteobacteria</taxon>
        <taxon>Rhodobacterales</taxon>
        <taxon>Paracoccaceae</taxon>
        <taxon>Limimaricola</taxon>
    </lineage>
</organism>